<feature type="signal peptide" evidence="1">
    <location>
        <begin position="1"/>
        <end position="26"/>
    </location>
</feature>
<comment type="caution">
    <text evidence="2">The sequence shown here is derived from an EMBL/GenBank/DDBJ whole genome shotgun (WGS) entry which is preliminary data.</text>
</comment>
<reference evidence="3" key="1">
    <citation type="journal article" date="2019" name="Int. J. Syst. Evol. Microbiol.">
        <title>The Global Catalogue of Microorganisms (GCM) 10K type strain sequencing project: providing services to taxonomists for standard genome sequencing and annotation.</title>
        <authorList>
            <consortium name="The Broad Institute Genomics Platform"/>
            <consortium name="The Broad Institute Genome Sequencing Center for Infectious Disease"/>
            <person name="Wu L."/>
            <person name="Ma J."/>
        </authorList>
    </citation>
    <scope>NUCLEOTIDE SEQUENCE [LARGE SCALE GENOMIC DNA]</scope>
    <source>
        <strain evidence="3">KCTC 32239</strain>
    </source>
</reference>
<keyword evidence="3" id="KW-1185">Reference proteome</keyword>
<name>A0ABQ3AMY7_9GAMM</name>
<evidence type="ECO:0000313" key="3">
    <source>
        <dbReference type="Proteomes" id="UP000619761"/>
    </source>
</evidence>
<proteinExistence type="predicted"/>
<dbReference type="EMBL" id="BMYZ01000001">
    <property type="protein sequence ID" value="GGY61645.1"/>
    <property type="molecule type" value="Genomic_DNA"/>
</dbReference>
<keyword evidence="1" id="KW-0732">Signal</keyword>
<protein>
    <recommendedName>
        <fullName evidence="4">Histidine kinase</fullName>
    </recommendedName>
</protein>
<accession>A0ABQ3AMY7</accession>
<dbReference type="Proteomes" id="UP000619761">
    <property type="component" value="Unassembled WGS sequence"/>
</dbReference>
<dbReference type="RefSeq" id="WP_189415094.1">
    <property type="nucleotide sequence ID" value="NZ_BMYZ01000001.1"/>
</dbReference>
<evidence type="ECO:0000313" key="2">
    <source>
        <dbReference type="EMBL" id="GGY61645.1"/>
    </source>
</evidence>
<organism evidence="2 3">
    <name type="scientific">Cellvibrio zantedeschiae</name>
    <dbReference type="NCBI Taxonomy" id="1237077"/>
    <lineage>
        <taxon>Bacteria</taxon>
        <taxon>Pseudomonadati</taxon>
        <taxon>Pseudomonadota</taxon>
        <taxon>Gammaproteobacteria</taxon>
        <taxon>Cellvibrionales</taxon>
        <taxon>Cellvibrionaceae</taxon>
        <taxon>Cellvibrio</taxon>
    </lineage>
</organism>
<gene>
    <name evidence="2" type="ORF">GCM10011613_01330</name>
</gene>
<feature type="chain" id="PRO_5045787041" description="Histidine kinase" evidence="1">
    <location>
        <begin position="27"/>
        <end position="224"/>
    </location>
</feature>
<evidence type="ECO:0000256" key="1">
    <source>
        <dbReference type="SAM" id="SignalP"/>
    </source>
</evidence>
<sequence length="224" mass="23724">MKMKKLVAACAALSAMAGFAVPAAHADVAATVGVSNMYYWRGFDLGGGAALTADVNVSGNGFVAGVWTSSGDGTLGTEYDLYAGYSGKAGDFTYGVSLVSYNYPTLGDDSIAPGDYVEVVPTIGYGPFKLTYYDAIAADHSPLGDKTYNYLTAELIFEKFAIKYGRHSQDNGGEGTLDGVSHLDVTYKYNDKLSFTVGSLLTVNDFDAQEKEVNFVVGLTLPIE</sequence>
<evidence type="ECO:0008006" key="4">
    <source>
        <dbReference type="Google" id="ProtNLM"/>
    </source>
</evidence>